<accession>A0A5B0PFS7</accession>
<evidence type="ECO:0000313" key="6">
    <source>
        <dbReference type="Proteomes" id="UP000324748"/>
    </source>
</evidence>
<proteinExistence type="predicted"/>
<protein>
    <submittedName>
        <fullName evidence="2">Uncharacterized protein</fullName>
    </submittedName>
</protein>
<evidence type="ECO:0000313" key="7">
    <source>
        <dbReference type="Proteomes" id="UP000325313"/>
    </source>
</evidence>
<reference evidence="6 7" key="1">
    <citation type="submission" date="2019-05" db="EMBL/GenBank/DDBJ databases">
        <title>Emergence of the Ug99 lineage of the wheat stem rust pathogen through somatic hybridization.</title>
        <authorList>
            <person name="Li F."/>
            <person name="Upadhyaya N.M."/>
            <person name="Sperschneider J."/>
            <person name="Matny O."/>
            <person name="Nguyen-Phuc H."/>
            <person name="Mago R."/>
            <person name="Raley C."/>
            <person name="Miller M.E."/>
            <person name="Silverstein K.A.T."/>
            <person name="Henningsen E."/>
            <person name="Hirsch C.D."/>
            <person name="Visser B."/>
            <person name="Pretorius Z.A."/>
            <person name="Steffenson B.J."/>
            <person name="Schwessinger B."/>
            <person name="Dodds P.N."/>
            <person name="Figueroa M."/>
        </authorList>
    </citation>
    <scope>NUCLEOTIDE SEQUENCE [LARGE SCALE GENOMIC DNA]</scope>
    <source>
        <strain evidence="2">21-0</strain>
        <strain evidence="3 7">Ug99</strain>
    </source>
</reference>
<dbReference type="EMBL" id="VSWC01000054">
    <property type="protein sequence ID" value="KAA1099943.1"/>
    <property type="molecule type" value="Genomic_DNA"/>
</dbReference>
<comment type="caution">
    <text evidence="2">The sequence shown here is derived from an EMBL/GenBank/DDBJ whole genome shotgun (WGS) entry which is preliminary data.</text>
</comment>
<dbReference type="EMBL" id="VSWC01000002">
    <property type="protein sequence ID" value="KAA1117936.1"/>
    <property type="molecule type" value="Genomic_DNA"/>
</dbReference>
<keyword evidence="6" id="KW-1185">Reference proteome</keyword>
<feature type="chain" id="PRO_5036366406" evidence="1">
    <location>
        <begin position="24"/>
        <end position="126"/>
    </location>
</feature>
<gene>
    <name evidence="2" type="ORF">PGT21_025677</name>
    <name evidence="4" type="ORF">PGT21_027594</name>
    <name evidence="3" type="ORF">PGTUg99_010534</name>
    <name evidence="5" type="ORF">PGTUg99_010806</name>
</gene>
<evidence type="ECO:0000313" key="5">
    <source>
        <dbReference type="EMBL" id="KAA1123444.1"/>
    </source>
</evidence>
<dbReference type="EMBL" id="VDEP01000208">
    <property type="protein sequence ID" value="KAA1123444.1"/>
    <property type="molecule type" value="Genomic_DNA"/>
</dbReference>
<keyword evidence="1" id="KW-0732">Signal</keyword>
<dbReference type="Proteomes" id="UP000324748">
    <property type="component" value="Unassembled WGS sequence"/>
</dbReference>
<dbReference type="Proteomes" id="UP000325313">
    <property type="component" value="Unassembled WGS sequence"/>
</dbReference>
<evidence type="ECO:0000313" key="4">
    <source>
        <dbReference type="EMBL" id="KAA1117936.1"/>
    </source>
</evidence>
<organism evidence="2 6">
    <name type="scientific">Puccinia graminis f. sp. tritici</name>
    <dbReference type="NCBI Taxonomy" id="56615"/>
    <lineage>
        <taxon>Eukaryota</taxon>
        <taxon>Fungi</taxon>
        <taxon>Dikarya</taxon>
        <taxon>Basidiomycota</taxon>
        <taxon>Pucciniomycotina</taxon>
        <taxon>Pucciniomycetes</taxon>
        <taxon>Pucciniales</taxon>
        <taxon>Pucciniaceae</taxon>
        <taxon>Puccinia</taxon>
    </lineage>
</organism>
<name>A0A5B0PFS7_PUCGR</name>
<feature type="signal peptide" evidence="1">
    <location>
        <begin position="1"/>
        <end position="23"/>
    </location>
</feature>
<dbReference type="EMBL" id="VDEP01000280">
    <property type="protein sequence ID" value="KAA1112244.1"/>
    <property type="molecule type" value="Genomic_DNA"/>
</dbReference>
<evidence type="ECO:0000256" key="1">
    <source>
        <dbReference type="SAM" id="SignalP"/>
    </source>
</evidence>
<evidence type="ECO:0000313" key="3">
    <source>
        <dbReference type="EMBL" id="KAA1112244.1"/>
    </source>
</evidence>
<dbReference type="AlphaFoldDB" id="A0A5B0PFS7"/>
<sequence>MQHLSRIMSLGLMVILLLVPAATFPPSEPSLMTCGRCRELAEEAGEPDPKVPLKYHTIRDTQTCNGLRPARDGCNQAILVQMFRCPECQILAWKSITFCRHHGYPDLYYTVKWVGNDPAPGSTSNA</sequence>
<evidence type="ECO:0000313" key="2">
    <source>
        <dbReference type="EMBL" id="KAA1099943.1"/>
    </source>
</evidence>